<protein>
    <submittedName>
        <fullName evidence="9">RNA polymerase sigma-70 factor, ECF subfamily</fullName>
    </submittedName>
</protein>
<dbReference type="Gene3D" id="1.10.10.10">
    <property type="entry name" value="Winged helix-like DNA-binding domain superfamily/Winged helix DNA-binding domain"/>
    <property type="match status" value="1"/>
</dbReference>
<dbReference type="AlphaFoldDB" id="A0A1T4X0K2"/>
<evidence type="ECO:0000313" key="9">
    <source>
        <dbReference type="EMBL" id="SKA82615.1"/>
    </source>
</evidence>
<dbReference type="GO" id="GO:0006352">
    <property type="term" value="P:DNA-templated transcription initiation"/>
    <property type="evidence" value="ECO:0007669"/>
    <property type="project" value="InterPro"/>
</dbReference>
<keyword evidence="4" id="KW-0238">DNA-binding</keyword>
<feature type="domain" description="RNA polymerase sigma-70 region 2" evidence="7">
    <location>
        <begin position="32"/>
        <end position="98"/>
    </location>
</feature>
<evidence type="ECO:0000256" key="6">
    <source>
        <dbReference type="SAM" id="MobiDB-lite"/>
    </source>
</evidence>
<dbReference type="Proteomes" id="UP000190774">
    <property type="component" value="Unassembled WGS sequence"/>
</dbReference>
<dbReference type="EMBL" id="FUYE01000002">
    <property type="protein sequence ID" value="SKA82615.1"/>
    <property type="molecule type" value="Genomic_DNA"/>
</dbReference>
<keyword evidence="10" id="KW-1185">Reference proteome</keyword>
<evidence type="ECO:0000256" key="2">
    <source>
        <dbReference type="ARBA" id="ARBA00023015"/>
    </source>
</evidence>
<dbReference type="CDD" id="cd06171">
    <property type="entry name" value="Sigma70_r4"/>
    <property type="match status" value="1"/>
</dbReference>
<dbReference type="RefSeq" id="WP_078812128.1">
    <property type="nucleotide sequence ID" value="NZ_FUYE01000002.1"/>
</dbReference>
<sequence length="203" mass="22999">MPASTAPDSGEVPDSDLVKRCQAGDTRAFDALVSRYRGRIYAMTYHMIQNETEAWDLAQEAFIKAWRALPRFKLDSSFYTWLYRIAHNVTYDYLRKKKIQGDGEFDDSRTEHKAAAGAETVPHGDDAPDTALKNAELGQRIHAAIAQLSPEHRQVIVLREVEGLQYEEIAATIPCSLGTVMSRLFYARKKLQELLKDTYENAT</sequence>
<dbReference type="GO" id="GO:0016987">
    <property type="term" value="F:sigma factor activity"/>
    <property type="evidence" value="ECO:0007669"/>
    <property type="project" value="UniProtKB-KW"/>
</dbReference>
<organism evidence="9 10">
    <name type="scientific">Prosthecobacter debontii</name>
    <dbReference type="NCBI Taxonomy" id="48467"/>
    <lineage>
        <taxon>Bacteria</taxon>
        <taxon>Pseudomonadati</taxon>
        <taxon>Verrucomicrobiota</taxon>
        <taxon>Verrucomicrobiia</taxon>
        <taxon>Verrucomicrobiales</taxon>
        <taxon>Verrucomicrobiaceae</taxon>
        <taxon>Prosthecobacter</taxon>
    </lineage>
</organism>
<comment type="similarity">
    <text evidence="1">Belongs to the sigma-70 factor family. ECF subfamily.</text>
</comment>
<evidence type="ECO:0000256" key="1">
    <source>
        <dbReference type="ARBA" id="ARBA00010641"/>
    </source>
</evidence>
<dbReference type="PANTHER" id="PTHR43133">
    <property type="entry name" value="RNA POLYMERASE ECF-TYPE SIGMA FACTO"/>
    <property type="match status" value="1"/>
</dbReference>
<keyword evidence="2" id="KW-0805">Transcription regulation</keyword>
<dbReference type="SUPFAM" id="SSF88659">
    <property type="entry name" value="Sigma3 and sigma4 domains of RNA polymerase sigma factors"/>
    <property type="match status" value="1"/>
</dbReference>
<dbReference type="Pfam" id="PF04542">
    <property type="entry name" value="Sigma70_r2"/>
    <property type="match status" value="1"/>
</dbReference>
<dbReference type="PANTHER" id="PTHR43133:SF8">
    <property type="entry name" value="RNA POLYMERASE SIGMA FACTOR HI_1459-RELATED"/>
    <property type="match status" value="1"/>
</dbReference>
<evidence type="ECO:0000259" key="7">
    <source>
        <dbReference type="Pfam" id="PF04542"/>
    </source>
</evidence>
<dbReference type="InterPro" id="IPR039425">
    <property type="entry name" value="RNA_pol_sigma-70-like"/>
</dbReference>
<dbReference type="Pfam" id="PF08281">
    <property type="entry name" value="Sigma70_r4_2"/>
    <property type="match status" value="1"/>
</dbReference>
<gene>
    <name evidence="9" type="ORF">SAMN02745166_00936</name>
</gene>
<evidence type="ECO:0000256" key="4">
    <source>
        <dbReference type="ARBA" id="ARBA00023125"/>
    </source>
</evidence>
<accession>A0A1T4X0K2</accession>
<feature type="region of interest" description="Disordered" evidence="6">
    <location>
        <begin position="104"/>
        <end position="131"/>
    </location>
</feature>
<dbReference type="OrthoDB" id="9784984at2"/>
<dbReference type="InterPro" id="IPR013249">
    <property type="entry name" value="RNA_pol_sigma70_r4_t2"/>
</dbReference>
<dbReference type="InterPro" id="IPR014284">
    <property type="entry name" value="RNA_pol_sigma-70_dom"/>
</dbReference>
<feature type="domain" description="RNA polymerase sigma factor 70 region 4 type 2" evidence="8">
    <location>
        <begin position="139"/>
        <end position="191"/>
    </location>
</feature>
<dbReference type="InterPro" id="IPR013324">
    <property type="entry name" value="RNA_pol_sigma_r3/r4-like"/>
</dbReference>
<evidence type="ECO:0000256" key="3">
    <source>
        <dbReference type="ARBA" id="ARBA00023082"/>
    </source>
</evidence>
<dbReference type="InterPro" id="IPR013325">
    <property type="entry name" value="RNA_pol_sigma_r2"/>
</dbReference>
<name>A0A1T4X0K2_9BACT</name>
<dbReference type="InterPro" id="IPR007627">
    <property type="entry name" value="RNA_pol_sigma70_r2"/>
</dbReference>
<keyword evidence="5" id="KW-0804">Transcription</keyword>
<dbReference type="STRING" id="48467.SAMN02745166_00936"/>
<keyword evidence="3" id="KW-0731">Sigma factor</keyword>
<evidence type="ECO:0000313" key="10">
    <source>
        <dbReference type="Proteomes" id="UP000190774"/>
    </source>
</evidence>
<reference evidence="10" key="1">
    <citation type="submission" date="2017-02" db="EMBL/GenBank/DDBJ databases">
        <authorList>
            <person name="Varghese N."/>
            <person name="Submissions S."/>
        </authorList>
    </citation>
    <scope>NUCLEOTIDE SEQUENCE [LARGE SCALE GENOMIC DNA]</scope>
    <source>
        <strain evidence="10">ATCC 700200</strain>
    </source>
</reference>
<dbReference type="NCBIfam" id="TIGR02937">
    <property type="entry name" value="sigma70-ECF"/>
    <property type="match status" value="1"/>
</dbReference>
<dbReference type="InterPro" id="IPR036388">
    <property type="entry name" value="WH-like_DNA-bd_sf"/>
</dbReference>
<dbReference type="GO" id="GO:0003677">
    <property type="term" value="F:DNA binding"/>
    <property type="evidence" value="ECO:0007669"/>
    <property type="project" value="UniProtKB-KW"/>
</dbReference>
<evidence type="ECO:0000259" key="8">
    <source>
        <dbReference type="Pfam" id="PF08281"/>
    </source>
</evidence>
<dbReference type="SUPFAM" id="SSF88946">
    <property type="entry name" value="Sigma2 domain of RNA polymerase sigma factors"/>
    <property type="match status" value="1"/>
</dbReference>
<evidence type="ECO:0000256" key="5">
    <source>
        <dbReference type="ARBA" id="ARBA00023163"/>
    </source>
</evidence>
<dbReference type="Gene3D" id="1.10.1740.10">
    <property type="match status" value="1"/>
</dbReference>
<proteinExistence type="inferred from homology"/>